<feature type="non-terminal residue" evidence="2">
    <location>
        <position position="1"/>
    </location>
</feature>
<dbReference type="SUPFAM" id="SSF81383">
    <property type="entry name" value="F-box domain"/>
    <property type="match status" value="1"/>
</dbReference>
<dbReference type="AlphaFoldDB" id="A0AAV5S656"/>
<dbReference type="Proteomes" id="UP001432027">
    <property type="component" value="Unassembled WGS sequence"/>
</dbReference>
<keyword evidence="3" id="KW-1185">Reference proteome</keyword>
<feature type="non-terminal residue" evidence="2">
    <location>
        <position position="65"/>
    </location>
</feature>
<reference evidence="2" key="1">
    <citation type="submission" date="2023-10" db="EMBL/GenBank/DDBJ databases">
        <title>Genome assembly of Pristionchus species.</title>
        <authorList>
            <person name="Yoshida K."/>
            <person name="Sommer R.J."/>
        </authorList>
    </citation>
    <scope>NUCLEOTIDE SEQUENCE</scope>
    <source>
        <strain evidence="2">RS0144</strain>
    </source>
</reference>
<name>A0AAV5S656_9BILA</name>
<proteinExistence type="predicted"/>
<evidence type="ECO:0000259" key="1">
    <source>
        <dbReference type="PROSITE" id="PS50181"/>
    </source>
</evidence>
<gene>
    <name evidence="2" type="ORF">PENTCL1PPCAC_321</name>
</gene>
<sequence length="65" mass="7606">ISTLPDDCIISVLFHLDRETLDIMEHVSQKMHNVSRHSGWRKLKKAVNEFIIIRMEDGVELYSIP</sequence>
<evidence type="ECO:0000313" key="2">
    <source>
        <dbReference type="EMBL" id="GMS78146.1"/>
    </source>
</evidence>
<feature type="domain" description="F-box" evidence="1">
    <location>
        <begin position="1"/>
        <end position="43"/>
    </location>
</feature>
<dbReference type="PROSITE" id="PS50181">
    <property type="entry name" value="FBOX"/>
    <property type="match status" value="1"/>
</dbReference>
<dbReference type="InterPro" id="IPR001810">
    <property type="entry name" value="F-box_dom"/>
</dbReference>
<accession>A0AAV5S656</accession>
<dbReference type="EMBL" id="BTSX01000001">
    <property type="protein sequence ID" value="GMS78146.1"/>
    <property type="molecule type" value="Genomic_DNA"/>
</dbReference>
<organism evidence="2 3">
    <name type="scientific">Pristionchus entomophagus</name>
    <dbReference type="NCBI Taxonomy" id="358040"/>
    <lineage>
        <taxon>Eukaryota</taxon>
        <taxon>Metazoa</taxon>
        <taxon>Ecdysozoa</taxon>
        <taxon>Nematoda</taxon>
        <taxon>Chromadorea</taxon>
        <taxon>Rhabditida</taxon>
        <taxon>Rhabditina</taxon>
        <taxon>Diplogasteromorpha</taxon>
        <taxon>Diplogasteroidea</taxon>
        <taxon>Neodiplogasteridae</taxon>
        <taxon>Pristionchus</taxon>
    </lineage>
</organism>
<dbReference type="InterPro" id="IPR036047">
    <property type="entry name" value="F-box-like_dom_sf"/>
</dbReference>
<protein>
    <recommendedName>
        <fullName evidence="1">F-box domain-containing protein</fullName>
    </recommendedName>
</protein>
<comment type="caution">
    <text evidence="2">The sequence shown here is derived from an EMBL/GenBank/DDBJ whole genome shotgun (WGS) entry which is preliminary data.</text>
</comment>
<evidence type="ECO:0000313" key="3">
    <source>
        <dbReference type="Proteomes" id="UP001432027"/>
    </source>
</evidence>